<accession>A0AAE4WEG6</accession>
<reference evidence="8 9" key="1">
    <citation type="submission" date="2019-12" db="EMBL/GenBank/DDBJ databases">
        <title>Whole-genome sequencing of Allorhizobium vitis.</title>
        <authorList>
            <person name="Gan H.M."/>
            <person name="Szegedi E."/>
            <person name="Burr T."/>
            <person name="Savka M.A."/>
        </authorList>
    </citation>
    <scope>NUCLEOTIDE SEQUENCE [LARGE SCALE GENOMIC DNA]</scope>
    <source>
        <strain evidence="8 9">CG989</strain>
    </source>
</reference>
<dbReference type="GO" id="GO:0019698">
    <property type="term" value="P:D-galacturonate catabolic process"/>
    <property type="evidence" value="ECO:0007669"/>
    <property type="project" value="TreeGrafter"/>
</dbReference>
<evidence type="ECO:0000256" key="6">
    <source>
        <dbReference type="ARBA" id="ARBA00023235"/>
    </source>
</evidence>
<dbReference type="InterPro" id="IPR032466">
    <property type="entry name" value="Metal_Hydrolase"/>
</dbReference>
<dbReference type="AlphaFoldDB" id="A0AAE4WEG6"/>
<dbReference type="Gene3D" id="1.10.2020.10">
    <property type="entry name" value="uronate isomerase, domain 2, chain A"/>
    <property type="match status" value="1"/>
</dbReference>
<comment type="catalytic activity">
    <reaction evidence="7">
        <text>aldehydo-D-galacturonate = keto-D-tagaturonate</text>
        <dbReference type="Rhea" id="RHEA:27702"/>
        <dbReference type="ChEBI" id="CHEBI:12952"/>
        <dbReference type="ChEBI" id="CHEBI:17886"/>
    </reaction>
</comment>
<evidence type="ECO:0000256" key="5">
    <source>
        <dbReference type="ARBA" id="ARBA00020555"/>
    </source>
</evidence>
<evidence type="ECO:0000313" key="8">
    <source>
        <dbReference type="EMBL" id="MUZ59371.1"/>
    </source>
</evidence>
<organism evidence="8 9">
    <name type="scientific">Agrobacterium vitis</name>
    <name type="common">Rhizobium vitis</name>
    <dbReference type="NCBI Taxonomy" id="373"/>
    <lineage>
        <taxon>Bacteria</taxon>
        <taxon>Pseudomonadati</taxon>
        <taxon>Pseudomonadota</taxon>
        <taxon>Alphaproteobacteria</taxon>
        <taxon>Hyphomicrobiales</taxon>
        <taxon>Rhizobiaceae</taxon>
        <taxon>Rhizobium/Agrobacterium group</taxon>
        <taxon>Agrobacterium</taxon>
    </lineage>
</organism>
<dbReference type="SUPFAM" id="SSF51556">
    <property type="entry name" value="Metallo-dependent hydrolases"/>
    <property type="match status" value="1"/>
</dbReference>
<dbReference type="HAMAP" id="MF_00675">
    <property type="entry name" value="UxaC"/>
    <property type="match status" value="1"/>
</dbReference>
<dbReference type="Gene3D" id="3.20.20.140">
    <property type="entry name" value="Metal-dependent hydrolases"/>
    <property type="match status" value="1"/>
</dbReference>
<comment type="similarity">
    <text evidence="3 7">Belongs to the metallo-dependent hydrolases superfamily. Uronate isomerase family.</text>
</comment>
<sequence length="468" mass="53097">MALLHPDRLFPLDPTARTLTRTLYDTVRDLPIVSPHGHTDPRWFAENEAFPDPAQLFVVPDHYVFRMLYSQGIDLTALGVPRVDGGMTETDGRKIWRLFAENFHLFRATPSRMWLEHAFEDVFGLTTRLSEQTADQTYDHIAECLIKPEFRPRALFERFNIEVIATTESPLDELKWHEAIRASGWNGRVVTAYRPDPVVDPQFEGFTTNIERFGQLANVDATSWSGYLEAHRNRRAFFKTYGATSSDHGHPTARTEDLPQDQAKALFDKALTGRITPDEADAFRGHMLTEMARMSLEDGLVLQIHPGSYRNHSAGIMAKHGRDKGFDIPTRTDYVRALKPLLDAVGMEKDLTVILFTLDETSYSRELAPLAGAYPALKLGPAWWFFDSPDGMRRFRETTTETAGFYNTVGFNDDTRAFCSIPARHDVARRVDCAYLAELVLTGRLEEDEAQELASDLAYGLAKKAYRL</sequence>
<dbReference type="InterPro" id="IPR003766">
    <property type="entry name" value="Uronate_isomerase"/>
</dbReference>
<proteinExistence type="inferred from homology"/>
<name>A0AAE4WEG6_AGRVI</name>
<dbReference type="EMBL" id="WPHM01000010">
    <property type="protein sequence ID" value="MUZ59371.1"/>
    <property type="molecule type" value="Genomic_DNA"/>
</dbReference>
<dbReference type="PANTHER" id="PTHR30068">
    <property type="entry name" value="URONATE ISOMERASE"/>
    <property type="match status" value="1"/>
</dbReference>
<evidence type="ECO:0000256" key="4">
    <source>
        <dbReference type="ARBA" id="ARBA00012546"/>
    </source>
</evidence>
<comment type="caution">
    <text evidence="8">The sequence shown here is derived from an EMBL/GenBank/DDBJ whole genome shotgun (WGS) entry which is preliminary data.</text>
</comment>
<dbReference type="EC" id="5.3.1.12" evidence="4 7"/>
<evidence type="ECO:0000313" key="9">
    <source>
        <dbReference type="Proteomes" id="UP000436692"/>
    </source>
</evidence>
<protein>
    <recommendedName>
        <fullName evidence="5 7">Uronate isomerase</fullName>
        <ecNumber evidence="4 7">5.3.1.12</ecNumber>
    </recommendedName>
    <alternativeName>
        <fullName evidence="7">Glucuronate isomerase</fullName>
    </alternativeName>
    <alternativeName>
        <fullName evidence="7">Uronic isomerase</fullName>
    </alternativeName>
</protein>
<dbReference type="Proteomes" id="UP000436692">
    <property type="component" value="Unassembled WGS sequence"/>
</dbReference>
<keyword evidence="6 7" id="KW-0413">Isomerase</keyword>
<evidence type="ECO:0000256" key="3">
    <source>
        <dbReference type="ARBA" id="ARBA00008397"/>
    </source>
</evidence>
<evidence type="ECO:0000256" key="1">
    <source>
        <dbReference type="ARBA" id="ARBA00001165"/>
    </source>
</evidence>
<comment type="catalytic activity">
    <reaction evidence="1 7">
        <text>D-glucuronate = D-fructuronate</text>
        <dbReference type="Rhea" id="RHEA:13049"/>
        <dbReference type="ChEBI" id="CHEBI:58720"/>
        <dbReference type="ChEBI" id="CHEBI:59863"/>
        <dbReference type="EC" id="5.3.1.12"/>
    </reaction>
</comment>
<dbReference type="GO" id="GO:0042840">
    <property type="term" value="P:D-glucuronate catabolic process"/>
    <property type="evidence" value="ECO:0007669"/>
    <property type="project" value="TreeGrafter"/>
</dbReference>
<gene>
    <name evidence="7 8" type="primary">uxaC</name>
    <name evidence="8" type="ORF">GOZ95_18165</name>
</gene>
<dbReference type="GO" id="GO:0008880">
    <property type="term" value="F:glucuronate isomerase activity"/>
    <property type="evidence" value="ECO:0007669"/>
    <property type="project" value="UniProtKB-UniRule"/>
</dbReference>
<dbReference type="PANTHER" id="PTHR30068:SF4">
    <property type="entry name" value="URONATE ISOMERASE"/>
    <property type="match status" value="1"/>
</dbReference>
<dbReference type="RefSeq" id="WP_156551117.1">
    <property type="nucleotide sequence ID" value="NZ_JABAEJ010000008.1"/>
</dbReference>
<evidence type="ECO:0000256" key="7">
    <source>
        <dbReference type="HAMAP-Rule" id="MF_00675"/>
    </source>
</evidence>
<comment type="pathway">
    <text evidence="2 7">Carbohydrate metabolism; pentose and glucuronate interconversion.</text>
</comment>
<dbReference type="Pfam" id="PF02614">
    <property type="entry name" value="UxaC"/>
    <property type="match status" value="1"/>
</dbReference>
<evidence type="ECO:0000256" key="2">
    <source>
        <dbReference type="ARBA" id="ARBA00004892"/>
    </source>
</evidence>
<dbReference type="NCBIfam" id="NF002794">
    <property type="entry name" value="PRK02925.1"/>
    <property type="match status" value="1"/>
</dbReference>